<sequence length="128" mass="14674">VKKRVQNQVIREVDPIRQREFRQALGVGILLVAVILFAAWQHHELRQHGYQMAGIEEELKKEQEEYQRRRLEVEGLRSLDRIYTIATEKLGLEVPTAQAVVHIERITPAQPAGDTVVARGNAMGQRDN</sequence>
<evidence type="ECO:0000256" key="9">
    <source>
        <dbReference type="SAM" id="Phobius"/>
    </source>
</evidence>
<dbReference type="GO" id="GO:0051301">
    <property type="term" value="P:cell division"/>
    <property type="evidence" value="ECO:0007669"/>
    <property type="project" value="UniProtKB-KW"/>
</dbReference>
<keyword evidence="2" id="KW-1003">Cell membrane</keyword>
<accession>A0A381U9H6</accession>
<keyword evidence="3" id="KW-0132">Cell division</keyword>
<organism evidence="10">
    <name type="scientific">marine metagenome</name>
    <dbReference type="NCBI Taxonomy" id="408172"/>
    <lineage>
        <taxon>unclassified sequences</taxon>
        <taxon>metagenomes</taxon>
        <taxon>ecological metagenomes</taxon>
    </lineage>
</organism>
<keyword evidence="4 9" id="KW-0812">Transmembrane</keyword>
<evidence type="ECO:0000256" key="5">
    <source>
        <dbReference type="ARBA" id="ARBA00022989"/>
    </source>
</evidence>
<dbReference type="EMBL" id="UINC01006001">
    <property type="protein sequence ID" value="SVA24870.1"/>
    <property type="molecule type" value="Genomic_DNA"/>
</dbReference>
<feature type="transmembrane region" description="Helical" evidence="9">
    <location>
        <begin position="21"/>
        <end position="40"/>
    </location>
</feature>
<keyword evidence="6 9" id="KW-0472">Membrane</keyword>
<evidence type="ECO:0008006" key="11">
    <source>
        <dbReference type="Google" id="ProtNLM"/>
    </source>
</evidence>
<feature type="coiled-coil region" evidence="8">
    <location>
        <begin position="45"/>
        <end position="79"/>
    </location>
</feature>
<evidence type="ECO:0000256" key="1">
    <source>
        <dbReference type="ARBA" id="ARBA00004401"/>
    </source>
</evidence>
<dbReference type="Pfam" id="PF04999">
    <property type="entry name" value="FtsL"/>
    <property type="match status" value="1"/>
</dbReference>
<dbReference type="InterPro" id="IPR011922">
    <property type="entry name" value="Cell_div_FtsL"/>
</dbReference>
<evidence type="ECO:0000256" key="6">
    <source>
        <dbReference type="ARBA" id="ARBA00023136"/>
    </source>
</evidence>
<evidence type="ECO:0000256" key="8">
    <source>
        <dbReference type="SAM" id="Coils"/>
    </source>
</evidence>
<evidence type="ECO:0000256" key="3">
    <source>
        <dbReference type="ARBA" id="ARBA00022618"/>
    </source>
</evidence>
<evidence type="ECO:0000256" key="2">
    <source>
        <dbReference type="ARBA" id="ARBA00022475"/>
    </source>
</evidence>
<evidence type="ECO:0000256" key="4">
    <source>
        <dbReference type="ARBA" id="ARBA00022692"/>
    </source>
</evidence>
<keyword evidence="5 9" id="KW-1133">Transmembrane helix</keyword>
<dbReference type="AlphaFoldDB" id="A0A381U9H6"/>
<evidence type="ECO:0000313" key="10">
    <source>
        <dbReference type="EMBL" id="SVA24870.1"/>
    </source>
</evidence>
<feature type="non-terminal residue" evidence="10">
    <location>
        <position position="1"/>
    </location>
</feature>
<protein>
    <recommendedName>
        <fullName evidence="11">Cell division protein FtsL</fullName>
    </recommendedName>
</protein>
<name>A0A381U9H6_9ZZZZ</name>
<keyword evidence="7" id="KW-0131">Cell cycle</keyword>
<dbReference type="GO" id="GO:0005886">
    <property type="term" value="C:plasma membrane"/>
    <property type="evidence" value="ECO:0007669"/>
    <property type="project" value="UniProtKB-SubCell"/>
</dbReference>
<reference evidence="10" key="1">
    <citation type="submission" date="2018-05" db="EMBL/GenBank/DDBJ databases">
        <authorList>
            <person name="Lanie J.A."/>
            <person name="Ng W.-L."/>
            <person name="Kazmierczak K.M."/>
            <person name="Andrzejewski T.M."/>
            <person name="Davidsen T.M."/>
            <person name="Wayne K.J."/>
            <person name="Tettelin H."/>
            <person name="Glass J.I."/>
            <person name="Rusch D."/>
            <person name="Podicherti R."/>
            <person name="Tsui H.-C.T."/>
            <person name="Winkler M.E."/>
        </authorList>
    </citation>
    <scope>NUCLEOTIDE SEQUENCE</scope>
</reference>
<evidence type="ECO:0000256" key="7">
    <source>
        <dbReference type="ARBA" id="ARBA00023306"/>
    </source>
</evidence>
<keyword evidence="8" id="KW-0175">Coiled coil</keyword>
<gene>
    <name evidence="10" type="ORF">METZ01_LOCUS77724</name>
</gene>
<comment type="subcellular location">
    <subcellularLocation>
        <location evidence="1">Cell membrane</location>
        <topology evidence="1">Single-pass type II membrane protein</topology>
    </subcellularLocation>
</comment>
<proteinExistence type="predicted"/>